<evidence type="ECO:0000256" key="3">
    <source>
        <dbReference type="ARBA" id="ARBA00022553"/>
    </source>
</evidence>
<evidence type="ECO:0000256" key="5">
    <source>
        <dbReference type="SAM" id="Coils"/>
    </source>
</evidence>
<proteinExistence type="predicted"/>
<dbReference type="GO" id="GO:0051642">
    <property type="term" value="P:centrosome localization"/>
    <property type="evidence" value="ECO:0007669"/>
    <property type="project" value="TreeGrafter"/>
</dbReference>
<feature type="coiled-coil region" evidence="5">
    <location>
        <begin position="616"/>
        <end position="643"/>
    </location>
</feature>
<keyword evidence="2" id="KW-0963">Cytoplasm</keyword>
<dbReference type="STRING" id="1676925.ENSPKIP00000001559"/>
<dbReference type="GO" id="GO:0090222">
    <property type="term" value="P:centrosome-templated microtubule nucleation"/>
    <property type="evidence" value="ECO:0007669"/>
    <property type="project" value="TreeGrafter"/>
</dbReference>
<keyword evidence="3" id="KW-0597">Phosphoprotein</keyword>
<evidence type="ECO:0000313" key="7">
    <source>
        <dbReference type="Proteomes" id="UP000261540"/>
    </source>
</evidence>
<name>A0A3B3Q6U6_9TELE</name>
<evidence type="ECO:0000256" key="1">
    <source>
        <dbReference type="ARBA" id="ARBA00004300"/>
    </source>
</evidence>
<feature type="coiled-coil region" evidence="5">
    <location>
        <begin position="277"/>
        <end position="332"/>
    </location>
</feature>
<feature type="coiled-coil region" evidence="5">
    <location>
        <begin position="818"/>
        <end position="847"/>
    </location>
</feature>
<evidence type="ECO:0000256" key="4">
    <source>
        <dbReference type="ARBA" id="ARBA00023212"/>
    </source>
</evidence>
<keyword evidence="7" id="KW-1185">Reference proteome</keyword>
<comment type="subcellular location">
    <subcellularLocation>
        <location evidence="1">Cytoplasm</location>
        <location evidence="1">Cytoskeleton</location>
        <location evidence="1">Microtubule organizing center</location>
        <location evidence="1">Centrosome</location>
    </subcellularLocation>
</comment>
<keyword evidence="5" id="KW-0175">Coiled coil</keyword>
<evidence type="ECO:0000256" key="2">
    <source>
        <dbReference type="ARBA" id="ARBA00022490"/>
    </source>
</evidence>
<reference evidence="6" key="2">
    <citation type="submission" date="2025-09" db="UniProtKB">
        <authorList>
            <consortium name="Ensembl"/>
        </authorList>
    </citation>
    <scope>IDENTIFICATION</scope>
</reference>
<evidence type="ECO:0000313" key="6">
    <source>
        <dbReference type="Ensembl" id="ENSPKIP00000001559.1"/>
    </source>
</evidence>
<organism evidence="6 7">
    <name type="scientific">Paramormyrops kingsleyae</name>
    <dbReference type="NCBI Taxonomy" id="1676925"/>
    <lineage>
        <taxon>Eukaryota</taxon>
        <taxon>Metazoa</taxon>
        <taxon>Chordata</taxon>
        <taxon>Craniata</taxon>
        <taxon>Vertebrata</taxon>
        <taxon>Euteleostomi</taxon>
        <taxon>Actinopterygii</taxon>
        <taxon>Neopterygii</taxon>
        <taxon>Teleostei</taxon>
        <taxon>Osteoglossocephala</taxon>
        <taxon>Osteoglossomorpha</taxon>
        <taxon>Osteoglossiformes</taxon>
        <taxon>Mormyridae</taxon>
        <taxon>Paramormyrops</taxon>
    </lineage>
</organism>
<dbReference type="AlphaFoldDB" id="A0A3B3Q6U6"/>
<dbReference type="GeneTree" id="ENSGT00660000095541"/>
<sequence>MGNSFTDSFVNKGNCFSHWLTPELADSITALSEAGAARPPEDPRNTAHNNVPRKYQCWDTRTSTVEEYEAQGQLQLWNPDGPNILQRAALPFTGRLEELLNELFDGTGRSTVTPTSLRSTTGIKLFSSLDDGTGYTQVECVLDAWQEAGIENSTEILEALGFSSVDDKVNLRELATALENELLVTQSGIHQAVMASFRAEIQYLLEQLDVELNEKEKLRGDLEKAGKLKTKLTTEVDEYLSAIEHNYNLNIRKLEQEYSQKLASVRAGLTKERDIIHQQATQQHEELDGEIEKIKQEATLLRERLALGAKENSRLEAQLLDSTEKLLETENLVCKLQTKLDSILEEKFSYWDRGSADFFLHEEHLRQIFSKHEEQCREMQDRIDELQSELEKYHALKKIPLIHNVDINISDIFSDQGLYSGECQPLNMSLEAEILVENLKEQHLEEIKKLRDQLESEISEFQQQVNKQRILHEEQQKLLSLKCQEEVQALQGNMLQIQDRADELQSQVNQKEMLQIQLERSQEKVKQHEEEMSVIKKQLSDTQAYSNELKEKLKTLELFQSRMVQNFVEEKEELLRIYEERTIQVEQHHKESIQALIKVEREKLQAVKGEMERRLIAEWDREKAQLQETHEHLLRVKLEEERQKLRRKLKEEWEHEKALLEEQHAGVTQVFLDKERLRLLSEQKQAERKLVYHREKDRAAGEEERIQQQDSPWEAMQEIIPAYNEERKWLGGLLNKFWDETPEARQKLEKESSEKMLTNFKKQIAADMQETNYQPGSFIKLCEKEAAVQQPQNRICTIPAHKSIMEQFTMKKQTPDFCTELSASQEKAEQEIKMMKMEQHMQDVELKLHNIKLLMQEKVFQLNTQLPRNNTADMIKDLDIEKTQLLKMTEQQKKVDKKNYLLQENISYLKKIVYNLNPSPHLQGNTTVPVLDMKS</sequence>
<dbReference type="GO" id="GO:0097539">
    <property type="term" value="C:ciliary transition fiber"/>
    <property type="evidence" value="ECO:0007669"/>
    <property type="project" value="TreeGrafter"/>
</dbReference>
<dbReference type="GO" id="GO:0034454">
    <property type="term" value="P:microtubule anchoring at centrosome"/>
    <property type="evidence" value="ECO:0007669"/>
    <property type="project" value="TreeGrafter"/>
</dbReference>
<dbReference type="Proteomes" id="UP000261540">
    <property type="component" value="Unplaced"/>
</dbReference>
<dbReference type="GO" id="GO:0005814">
    <property type="term" value="C:centriole"/>
    <property type="evidence" value="ECO:0007669"/>
    <property type="project" value="TreeGrafter"/>
</dbReference>
<reference evidence="6" key="1">
    <citation type="submission" date="2025-08" db="UniProtKB">
        <authorList>
            <consortium name="Ensembl"/>
        </authorList>
    </citation>
    <scope>IDENTIFICATION</scope>
</reference>
<dbReference type="GO" id="GO:0000242">
    <property type="term" value="C:pericentriolar material"/>
    <property type="evidence" value="ECO:0007669"/>
    <property type="project" value="TreeGrafter"/>
</dbReference>
<dbReference type="Ensembl" id="ENSPKIT00000025480.1">
    <property type="protein sequence ID" value="ENSPKIP00000001559.1"/>
    <property type="gene ID" value="ENSPKIG00000019804.1"/>
</dbReference>
<dbReference type="PANTHER" id="PTHR18905:SF11">
    <property type="entry name" value="NINEIN"/>
    <property type="match status" value="1"/>
</dbReference>
<accession>A0A3B3Q6U6</accession>
<dbReference type="PANTHER" id="PTHR18905">
    <property type="entry name" value="NINEIN"/>
    <property type="match status" value="1"/>
</dbReference>
<dbReference type="GO" id="GO:0097431">
    <property type="term" value="C:mitotic spindle pole"/>
    <property type="evidence" value="ECO:0007669"/>
    <property type="project" value="TreeGrafter"/>
</dbReference>
<keyword evidence="4" id="KW-0206">Cytoskeleton</keyword>
<feature type="coiled-coil region" evidence="5">
    <location>
        <begin position="369"/>
        <end position="396"/>
    </location>
</feature>
<protein>
    <submittedName>
        <fullName evidence="6">Uncharacterized protein</fullName>
    </submittedName>
</protein>
<feature type="coiled-coil region" evidence="5">
    <location>
        <begin position="437"/>
        <end position="538"/>
    </location>
</feature>